<comment type="similarity">
    <text evidence="1 2">Belongs to the phD/YefM antitoxin family.</text>
</comment>
<comment type="function">
    <text evidence="2">Antitoxin component of a type II toxin-antitoxin (TA) system.</text>
</comment>
<reference evidence="4" key="1">
    <citation type="journal article" date="2019" name="Int. J. Syst. Evol. Microbiol.">
        <title>The Global Catalogue of Microorganisms (GCM) 10K type strain sequencing project: providing services to taxonomists for standard genome sequencing and annotation.</title>
        <authorList>
            <consortium name="The Broad Institute Genomics Platform"/>
            <consortium name="The Broad Institute Genome Sequencing Center for Infectious Disease"/>
            <person name="Wu L."/>
            <person name="Ma J."/>
        </authorList>
    </citation>
    <scope>NUCLEOTIDE SEQUENCE [LARGE SCALE GENOMIC DNA]</scope>
    <source>
        <strain evidence="4">JCM 18715</strain>
    </source>
</reference>
<dbReference type="NCBIfam" id="TIGR01552">
    <property type="entry name" value="phd_fam"/>
    <property type="match status" value="1"/>
</dbReference>
<dbReference type="EMBL" id="BAABLD010000008">
    <property type="protein sequence ID" value="GAA5166585.1"/>
    <property type="molecule type" value="Genomic_DNA"/>
</dbReference>
<organism evidence="3 4">
    <name type="scientific">Viridibacterium curvum</name>
    <dbReference type="NCBI Taxonomy" id="1101404"/>
    <lineage>
        <taxon>Bacteria</taxon>
        <taxon>Pseudomonadati</taxon>
        <taxon>Pseudomonadota</taxon>
        <taxon>Betaproteobacteria</taxon>
        <taxon>Rhodocyclales</taxon>
        <taxon>Rhodocyclaceae</taxon>
        <taxon>Viridibacterium</taxon>
    </lineage>
</organism>
<accession>A0ABP9QSX6</accession>
<dbReference type="Gene3D" id="3.40.1620.10">
    <property type="entry name" value="YefM-like domain"/>
    <property type="match status" value="1"/>
</dbReference>
<dbReference type="SUPFAM" id="SSF143120">
    <property type="entry name" value="YefM-like"/>
    <property type="match status" value="1"/>
</dbReference>
<dbReference type="Proteomes" id="UP001500547">
    <property type="component" value="Unassembled WGS sequence"/>
</dbReference>
<protein>
    <recommendedName>
        <fullName evidence="2">Antitoxin</fullName>
    </recommendedName>
</protein>
<proteinExistence type="inferred from homology"/>
<evidence type="ECO:0000313" key="4">
    <source>
        <dbReference type="Proteomes" id="UP001500547"/>
    </source>
</evidence>
<dbReference type="Pfam" id="PF02604">
    <property type="entry name" value="PhdYeFM_antitox"/>
    <property type="match status" value="1"/>
</dbReference>
<evidence type="ECO:0000313" key="3">
    <source>
        <dbReference type="EMBL" id="GAA5166585.1"/>
    </source>
</evidence>
<name>A0ABP9QSX6_9RHOO</name>
<gene>
    <name evidence="3" type="ORF">GCM10025770_23920</name>
</gene>
<dbReference type="InterPro" id="IPR036165">
    <property type="entry name" value="YefM-like_sf"/>
</dbReference>
<evidence type="ECO:0000256" key="1">
    <source>
        <dbReference type="ARBA" id="ARBA00009981"/>
    </source>
</evidence>
<sequence length="85" mass="9369">MQIWQMADAKAQLGELVRCANESGPQEITIHNRPAAVVMSFADYQRHFGAATGQVSLLDFLRASPLCGTGLELERDRSLPREIAL</sequence>
<evidence type="ECO:0000256" key="2">
    <source>
        <dbReference type="RuleBase" id="RU362080"/>
    </source>
</evidence>
<dbReference type="InterPro" id="IPR006442">
    <property type="entry name" value="Antitoxin_Phd/YefM"/>
</dbReference>
<keyword evidence="4" id="KW-1185">Reference proteome</keyword>
<dbReference type="RefSeq" id="WP_345533200.1">
    <property type="nucleotide sequence ID" value="NZ_BAABLD010000008.1"/>
</dbReference>
<comment type="caution">
    <text evidence="3">The sequence shown here is derived from an EMBL/GenBank/DDBJ whole genome shotgun (WGS) entry which is preliminary data.</text>
</comment>